<dbReference type="Gene3D" id="2.30.30.40">
    <property type="entry name" value="SH3 Domains"/>
    <property type="match status" value="1"/>
</dbReference>
<reference evidence="16" key="2">
    <citation type="submission" date="2025-08" db="UniProtKB">
        <authorList>
            <consortium name="Ensembl"/>
        </authorList>
    </citation>
    <scope>IDENTIFICATION</scope>
</reference>
<evidence type="ECO:0000256" key="9">
    <source>
        <dbReference type="ARBA" id="ARBA00055545"/>
    </source>
</evidence>
<dbReference type="SUPFAM" id="SSF50044">
    <property type="entry name" value="SH3-domain"/>
    <property type="match status" value="1"/>
</dbReference>
<evidence type="ECO:0000256" key="5">
    <source>
        <dbReference type="ARBA" id="ARBA00022490"/>
    </source>
</evidence>
<dbReference type="GeneTree" id="ENSGT00950000182973"/>
<comment type="subcellular location">
    <subcellularLocation>
        <location evidence="1">Cell membrane</location>
        <topology evidence="1">Peripheral membrane protein</topology>
        <orientation evidence="1">Cytoplasmic side</orientation>
    </subcellularLocation>
    <subcellularLocation>
        <location evidence="2">Cytoplasm</location>
    </subcellularLocation>
</comment>
<dbReference type="SUPFAM" id="SSF103657">
    <property type="entry name" value="BAR/IMD domain-like"/>
    <property type="match status" value="1"/>
</dbReference>
<feature type="compositionally biased region" description="Basic and acidic residues" evidence="13">
    <location>
        <begin position="146"/>
        <end position="163"/>
    </location>
</feature>
<accession>A0A8C4SEH9</accession>
<keyword evidence="5" id="KW-0963">Cytoplasm</keyword>
<dbReference type="FunFam" id="1.20.1270.60:FF:000009">
    <property type="entry name" value="Protein kinase C and casein kinase substrate in neurons 2"/>
    <property type="match status" value="1"/>
</dbReference>
<dbReference type="PANTHER" id="PTHR23065">
    <property type="entry name" value="PROLINE-SERINE-THREONINE PHOSPHATASE INTERACTING PROTEIN 1"/>
    <property type="match status" value="1"/>
</dbReference>
<evidence type="ECO:0000313" key="16">
    <source>
        <dbReference type="Ensembl" id="ENSECRP00000015662.1"/>
    </source>
</evidence>
<feature type="domain" description="SH3" evidence="14">
    <location>
        <begin position="343"/>
        <end position="403"/>
    </location>
</feature>
<dbReference type="CDD" id="cd07655">
    <property type="entry name" value="F-BAR_PACSIN"/>
    <property type="match status" value="1"/>
</dbReference>
<feature type="region of interest" description="Disordered" evidence="13">
    <location>
        <begin position="140"/>
        <end position="163"/>
    </location>
</feature>
<evidence type="ECO:0000256" key="7">
    <source>
        <dbReference type="ARBA" id="ARBA00023054"/>
    </source>
</evidence>
<dbReference type="InterPro" id="IPR031160">
    <property type="entry name" value="F_BAR_dom"/>
</dbReference>
<dbReference type="Pfam" id="PF00611">
    <property type="entry name" value="FCH"/>
    <property type="match status" value="1"/>
</dbReference>
<dbReference type="Ensembl" id="ENSECRT00000015941.1">
    <property type="protein sequence ID" value="ENSECRP00000015662.1"/>
    <property type="gene ID" value="ENSECRG00000010456.1"/>
</dbReference>
<evidence type="ECO:0000256" key="2">
    <source>
        <dbReference type="ARBA" id="ARBA00004496"/>
    </source>
</evidence>
<evidence type="ECO:0000256" key="6">
    <source>
        <dbReference type="ARBA" id="ARBA00022553"/>
    </source>
</evidence>
<dbReference type="InterPro" id="IPR001452">
    <property type="entry name" value="SH3_domain"/>
</dbReference>
<keyword evidence="17" id="KW-1185">Reference proteome</keyword>
<dbReference type="PRINTS" id="PR00452">
    <property type="entry name" value="SH3DOMAIN"/>
</dbReference>
<dbReference type="GO" id="GO:0007010">
    <property type="term" value="P:cytoskeleton organization"/>
    <property type="evidence" value="ECO:0007669"/>
    <property type="project" value="TreeGrafter"/>
</dbReference>
<keyword evidence="7 12" id="KW-0175">Coiled coil</keyword>
<dbReference type="GO" id="GO:0005886">
    <property type="term" value="C:plasma membrane"/>
    <property type="evidence" value="ECO:0007669"/>
    <property type="project" value="UniProtKB-SubCell"/>
</dbReference>
<proteinExistence type="predicted"/>
<evidence type="ECO:0000259" key="15">
    <source>
        <dbReference type="PROSITE" id="PS51741"/>
    </source>
</evidence>
<dbReference type="GO" id="GO:0030100">
    <property type="term" value="P:regulation of endocytosis"/>
    <property type="evidence" value="ECO:0007669"/>
    <property type="project" value="TreeGrafter"/>
</dbReference>
<evidence type="ECO:0000256" key="11">
    <source>
        <dbReference type="PROSITE-ProRule" id="PRU00192"/>
    </source>
</evidence>
<comment type="function">
    <text evidence="9">Plays a role in endocytosis and regulates internalization of plasma membrane proteins. Overexpression impairs internalization of SLC2A1/GLUT1 and TRPV4 and increases the levels of SLC2A1/GLUT1 and TRPV4 at the cell membrane. Inhibits the TRPV4 calcium channel activity.</text>
</comment>
<evidence type="ECO:0000259" key="14">
    <source>
        <dbReference type="PROSITE" id="PS50002"/>
    </source>
</evidence>
<dbReference type="SMART" id="SM00055">
    <property type="entry name" value="FCH"/>
    <property type="match status" value="1"/>
</dbReference>
<dbReference type="InterPro" id="IPR036028">
    <property type="entry name" value="SH3-like_dom_sf"/>
</dbReference>
<dbReference type="Gene3D" id="1.20.1270.60">
    <property type="entry name" value="Arfaptin homology (AH) domain/BAR domain"/>
    <property type="match status" value="1"/>
</dbReference>
<gene>
    <name evidence="16" type="primary">si:ch211-51c14.1</name>
</gene>
<comment type="subunit">
    <text evidence="10">Homodimer. May form heterooligomers with other PACSINs. Interacts (via SH3 domain) with DNM1, SYNJ1 and WASL. Interacts with TRPV4.</text>
</comment>
<dbReference type="AlphaFoldDB" id="A0A8C4SEH9"/>
<reference evidence="16" key="1">
    <citation type="submission" date="2021-06" db="EMBL/GenBank/DDBJ databases">
        <authorList>
            <consortium name="Wellcome Sanger Institute Data Sharing"/>
        </authorList>
    </citation>
    <scope>NUCLEOTIDE SEQUENCE [LARGE SCALE GENOMIC DNA]</scope>
</reference>
<keyword evidence="4" id="KW-1003">Cell membrane</keyword>
<dbReference type="Proteomes" id="UP000694620">
    <property type="component" value="Chromosome 11"/>
</dbReference>
<evidence type="ECO:0000256" key="4">
    <source>
        <dbReference type="ARBA" id="ARBA00022475"/>
    </source>
</evidence>
<evidence type="ECO:0000256" key="1">
    <source>
        <dbReference type="ARBA" id="ARBA00004413"/>
    </source>
</evidence>
<feature type="domain" description="F-BAR" evidence="15">
    <location>
        <begin position="1"/>
        <end position="263"/>
    </location>
</feature>
<dbReference type="SMART" id="SM00326">
    <property type="entry name" value="SH3"/>
    <property type="match status" value="1"/>
</dbReference>
<organism evidence="16 17">
    <name type="scientific">Erpetoichthys calabaricus</name>
    <name type="common">Rope fish</name>
    <name type="synonym">Calamoichthys calabaricus</name>
    <dbReference type="NCBI Taxonomy" id="27687"/>
    <lineage>
        <taxon>Eukaryota</taxon>
        <taxon>Metazoa</taxon>
        <taxon>Chordata</taxon>
        <taxon>Craniata</taxon>
        <taxon>Vertebrata</taxon>
        <taxon>Euteleostomi</taxon>
        <taxon>Actinopterygii</taxon>
        <taxon>Polypteriformes</taxon>
        <taxon>Polypteridae</taxon>
        <taxon>Erpetoichthys</taxon>
    </lineage>
</organism>
<dbReference type="InterPro" id="IPR001060">
    <property type="entry name" value="FCH_dom"/>
</dbReference>
<keyword evidence="3 11" id="KW-0728">SH3 domain</keyword>
<protein>
    <submittedName>
        <fullName evidence="16">Zgc:91999</fullName>
    </submittedName>
</protein>
<dbReference type="GO" id="GO:0005543">
    <property type="term" value="F:phospholipid binding"/>
    <property type="evidence" value="ECO:0007669"/>
    <property type="project" value="TreeGrafter"/>
</dbReference>
<evidence type="ECO:0000256" key="3">
    <source>
        <dbReference type="ARBA" id="ARBA00022443"/>
    </source>
</evidence>
<dbReference type="PROSITE" id="PS51741">
    <property type="entry name" value="F_BAR"/>
    <property type="match status" value="1"/>
</dbReference>
<evidence type="ECO:0000256" key="12">
    <source>
        <dbReference type="PROSITE-ProRule" id="PRU01077"/>
    </source>
</evidence>
<evidence type="ECO:0000256" key="13">
    <source>
        <dbReference type="SAM" id="MobiDB-lite"/>
    </source>
</evidence>
<name>A0A8C4SEH9_ERPCA</name>
<dbReference type="PROSITE" id="PS50002">
    <property type="entry name" value="SH3"/>
    <property type="match status" value="1"/>
</dbReference>
<dbReference type="InterPro" id="IPR027267">
    <property type="entry name" value="AH/BAR_dom_sf"/>
</dbReference>
<reference evidence="16" key="3">
    <citation type="submission" date="2025-09" db="UniProtKB">
        <authorList>
            <consortium name="Ensembl"/>
        </authorList>
    </citation>
    <scope>IDENTIFICATION</scope>
</reference>
<keyword evidence="6" id="KW-0597">Phosphoprotein</keyword>
<keyword evidence="8" id="KW-0472">Membrane</keyword>
<sequence length="403" mass="46916">MPGNYQVTVKRFDDAYHTCNEVIACFQDRAKIERQYAQQLSEWTSKWRPLVDSSPLYGSLLRAWQCFFTAADKLAVLHGSICRSLVSEDGDRVRTWQREMFHRKLFGGFRESHDVEAGFARAQKPWAKKLKKLEKARSAFHKASRREHQASMRENHAKGNPDVSIEKQKKIQEEREHCSQESLKMRARYEKVLEDVSRYAPRYMEEMETVFEKSQEMEQKRISFLKQAFLSIHSHLDVTTNESVQAVYNELHQTIMAISEQDDLRWWKNKNGPGMTTHWPQFEVCELALPECLCGCIIEGNHAHLLFSVLQEWTPERDRLKKSKEQDKVKLQADTVTEKSYSGPGVRVRALYDYSGQEVDELSFKAGEEFLKVEDEDEQGWCKGITNCGQLGLYPANYVEIVN</sequence>
<dbReference type="GO" id="GO:0005768">
    <property type="term" value="C:endosome"/>
    <property type="evidence" value="ECO:0007669"/>
    <property type="project" value="TreeGrafter"/>
</dbReference>
<evidence type="ECO:0000313" key="17">
    <source>
        <dbReference type="Proteomes" id="UP000694620"/>
    </source>
</evidence>
<evidence type="ECO:0000256" key="10">
    <source>
        <dbReference type="ARBA" id="ARBA00064966"/>
    </source>
</evidence>
<dbReference type="FunFam" id="2.30.30.40:FF:000014">
    <property type="entry name" value="Kinase C and casein kinase substrate in neurons protein"/>
    <property type="match status" value="1"/>
</dbReference>
<dbReference type="GO" id="GO:0097320">
    <property type="term" value="P:plasma membrane tubulation"/>
    <property type="evidence" value="ECO:0007669"/>
    <property type="project" value="TreeGrafter"/>
</dbReference>
<evidence type="ECO:0000256" key="8">
    <source>
        <dbReference type="ARBA" id="ARBA00023136"/>
    </source>
</evidence>
<dbReference type="Pfam" id="PF14604">
    <property type="entry name" value="SH3_9"/>
    <property type="match status" value="1"/>
</dbReference>
<dbReference type="PANTHER" id="PTHR23065:SF22">
    <property type="entry name" value="PROTEIN KINASE C AND CASEIN KINASE SUBSTRATE IN NEURONS PROTEIN 3"/>
    <property type="match status" value="1"/>
</dbReference>